<dbReference type="EMBL" id="QGHB01000002">
    <property type="protein sequence ID" value="PWK89565.1"/>
    <property type="molecule type" value="Genomic_DNA"/>
</dbReference>
<dbReference type="AlphaFoldDB" id="A0A316IR03"/>
<evidence type="ECO:0000256" key="1">
    <source>
        <dbReference type="SAM" id="MobiDB-lite"/>
    </source>
</evidence>
<keyword evidence="2" id="KW-1133">Transmembrane helix</keyword>
<evidence type="ECO:0000313" key="3">
    <source>
        <dbReference type="EMBL" id="PWK89565.1"/>
    </source>
</evidence>
<reference evidence="3 4" key="1">
    <citation type="submission" date="2018-05" db="EMBL/GenBank/DDBJ databases">
        <title>Genomic Encyclopedia of Type Strains, Phase IV (KMG-IV): sequencing the most valuable type-strain genomes for metagenomic binning, comparative biology and taxonomic classification.</title>
        <authorList>
            <person name="Goeker M."/>
        </authorList>
    </citation>
    <scope>NUCLEOTIDE SEQUENCE [LARGE SCALE GENOMIC DNA]</scope>
    <source>
        <strain evidence="3 4">DSM 45480</strain>
    </source>
</reference>
<comment type="caution">
    <text evidence="3">The sequence shown here is derived from an EMBL/GenBank/DDBJ whole genome shotgun (WGS) entry which is preliminary data.</text>
</comment>
<keyword evidence="2" id="KW-0812">Transmembrane</keyword>
<protein>
    <recommendedName>
        <fullName evidence="5">Anti-sigma-D factor RsdA sigma factor binding region domain-containing protein</fullName>
    </recommendedName>
</protein>
<accession>A0A316IR03</accession>
<evidence type="ECO:0000313" key="4">
    <source>
        <dbReference type="Proteomes" id="UP000246005"/>
    </source>
</evidence>
<gene>
    <name evidence="3" type="ORF">C8D88_102840</name>
</gene>
<sequence>MSSSADLPDGPPMDVSRLLEDDLLLDRLGRGEDPAGHGEAVDTLSQWRAAMPEPATPEEPLLAAALSTVRRSRRGTRRARGSLVVATAAVLACGGVTAAALGASPDSPLWPVTELVFPDLAASRVLADATHAVGQARAAVGDGRYESAAWLLDQAWSLAERVDEPGEGDRLRTDITAMRADIAARRITVDPGGHLEADPGVRPTAPTVVPPATPRPPTATPTASREPRVHDSVGVVPTRTGAAETTLPGGLPPVSAPLTIKPPNDVAPASAAPGH</sequence>
<name>A0A316IR03_9PSEU</name>
<proteinExistence type="predicted"/>
<keyword evidence="2" id="KW-0472">Membrane</keyword>
<evidence type="ECO:0000256" key="2">
    <source>
        <dbReference type="SAM" id="Phobius"/>
    </source>
</evidence>
<dbReference type="Proteomes" id="UP000246005">
    <property type="component" value="Unassembled WGS sequence"/>
</dbReference>
<feature type="region of interest" description="Disordered" evidence="1">
    <location>
        <begin position="191"/>
        <end position="275"/>
    </location>
</feature>
<evidence type="ECO:0008006" key="5">
    <source>
        <dbReference type="Google" id="ProtNLM"/>
    </source>
</evidence>
<organism evidence="3 4">
    <name type="scientific">Lentzea atacamensis</name>
    <dbReference type="NCBI Taxonomy" id="531938"/>
    <lineage>
        <taxon>Bacteria</taxon>
        <taxon>Bacillati</taxon>
        <taxon>Actinomycetota</taxon>
        <taxon>Actinomycetes</taxon>
        <taxon>Pseudonocardiales</taxon>
        <taxon>Pseudonocardiaceae</taxon>
        <taxon>Lentzea</taxon>
    </lineage>
</organism>
<feature type="transmembrane region" description="Helical" evidence="2">
    <location>
        <begin position="81"/>
        <end position="103"/>
    </location>
</feature>
<dbReference type="RefSeq" id="WP_146231479.1">
    <property type="nucleotide sequence ID" value="NZ_QGHB01000002.1"/>
</dbReference>
<feature type="compositionally biased region" description="Pro residues" evidence="1">
    <location>
        <begin position="208"/>
        <end position="219"/>
    </location>
</feature>